<dbReference type="EMBL" id="CAACVR010000076">
    <property type="protein sequence ID" value="VEU24299.1"/>
    <property type="molecule type" value="Genomic_DNA"/>
</dbReference>
<dbReference type="PROSITE" id="PS50102">
    <property type="entry name" value="RRM"/>
    <property type="match status" value="1"/>
</dbReference>
<evidence type="ECO:0000256" key="5">
    <source>
        <dbReference type="ARBA" id="ARBA00023242"/>
    </source>
</evidence>
<dbReference type="AlphaFoldDB" id="A0A448YTQ6"/>
<feature type="compositionally biased region" description="Basic and acidic residues" evidence="7">
    <location>
        <begin position="196"/>
        <end position="210"/>
    </location>
</feature>
<organism evidence="9 10">
    <name type="scientific">Brettanomyces naardenensis</name>
    <name type="common">Yeast</name>
    <dbReference type="NCBI Taxonomy" id="13370"/>
    <lineage>
        <taxon>Eukaryota</taxon>
        <taxon>Fungi</taxon>
        <taxon>Dikarya</taxon>
        <taxon>Ascomycota</taxon>
        <taxon>Saccharomycotina</taxon>
        <taxon>Pichiomycetes</taxon>
        <taxon>Pichiales</taxon>
        <taxon>Pichiaceae</taxon>
        <taxon>Brettanomyces</taxon>
    </lineage>
</organism>
<evidence type="ECO:0000256" key="6">
    <source>
        <dbReference type="PROSITE-ProRule" id="PRU00176"/>
    </source>
</evidence>
<dbReference type="SMART" id="SM00360">
    <property type="entry name" value="RRM"/>
    <property type="match status" value="2"/>
</dbReference>
<accession>A0A448YTQ6</accession>
<feature type="compositionally biased region" description="Gly residues" evidence="7">
    <location>
        <begin position="211"/>
        <end position="237"/>
    </location>
</feature>
<dbReference type="SUPFAM" id="SSF54928">
    <property type="entry name" value="RNA-binding domain, RBD"/>
    <property type="match status" value="1"/>
</dbReference>
<evidence type="ECO:0000313" key="10">
    <source>
        <dbReference type="Proteomes" id="UP000290900"/>
    </source>
</evidence>
<feature type="compositionally biased region" description="Basic and acidic residues" evidence="7">
    <location>
        <begin position="316"/>
        <end position="343"/>
    </location>
</feature>
<dbReference type="PANTHER" id="PTHR23003">
    <property type="entry name" value="RNA RECOGNITION MOTIF RRM DOMAIN CONTAINING PROTEIN"/>
    <property type="match status" value="1"/>
</dbReference>
<dbReference type="GO" id="GO:0005634">
    <property type="term" value="C:nucleus"/>
    <property type="evidence" value="ECO:0007669"/>
    <property type="project" value="UniProtKB-SubCell"/>
</dbReference>
<dbReference type="Proteomes" id="UP000290900">
    <property type="component" value="Unassembled WGS sequence"/>
</dbReference>
<feature type="domain" description="RRM" evidence="8">
    <location>
        <begin position="7"/>
        <end position="77"/>
    </location>
</feature>
<dbReference type="InterPro" id="IPR035979">
    <property type="entry name" value="RBD_domain_sf"/>
</dbReference>
<reference evidence="9 10" key="1">
    <citation type="submission" date="2018-12" db="EMBL/GenBank/DDBJ databases">
        <authorList>
            <person name="Tiukova I."/>
            <person name="Dainat J."/>
        </authorList>
    </citation>
    <scope>NUCLEOTIDE SEQUENCE [LARGE SCALE GENOMIC DNA]</scope>
</reference>
<dbReference type="GO" id="GO:0003729">
    <property type="term" value="F:mRNA binding"/>
    <property type="evidence" value="ECO:0007669"/>
    <property type="project" value="TreeGrafter"/>
</dbReference>
<evidence type="ECO:0000256" key="4">
    <source>
        <dbReference type="ARBA" id="ARBA00022884"/>
    </source>
</evidence>
<feature type="compositionally biased region" description="Polar residues" evidence="7">
    <location>
        <begin position="159"/>
        <end position="172"/>
    </location>
</feature>
<dbReference type="Gene3D" id="3.30.70.330">
    <property type="match status" value="2"/>
</dbReference>
<keyword evidence="3" id="KW-0677">Repeat</keyword>
<feature type="region of interest" description="Disordered" evidence="7">
    <location>
        <begin position="159"/>
        <end position="343"/>
    </location>
</feature>
<keyword evidence="5" id="KW-0539">Nucleus</keyword>
<protein>
    <submittedName>
        <fullName evidence="9">DEKNAAC105627</fullName>
    </submittedName>
</protein>
<feature type="compositionally biased region" description="Pro residues" evidence="7">
    <location>
        <begin position="239"/>
        <end position="251"/>
    </location>
</feature>
<dbReference type="GO" id="GO:0006397">
    <property type="term" value="P:mRNA processing"/>
    <property type="evidence" value="ECO:0007669"/>
    <property type="project" value="UniProtKB-KW"/>
</dbReference>
<name>A0A448YTQ6_BRENA</name>
<dbReference type="Pfam" id="PF00076">
    <property type="entry name" value="RRM_1"/>
    <property type="match status" value="2"/>
</dbReference>
<evidence type="ECO:0000256" key="2">
    <source>
        <dbReference type="ARBA" id="ARBA00022664"/>
    </source>
</evidence>
<keyword evidence="2" id="KW-0507">mRNA processing</keyword>
<dbReference type="PANTHER" id="PTHR23003:SF62">
    <property type="entry name" value="SERINE_ARGININE (SR)-TYPE SHUTTLING MRNA BINDING PROTEIN NPL3"/>
    <property type="match status" value="1"/>
</dbReference>
<dbReference type="InterPro" id="IPR012677">
    <property type="entry name" value="Nucleotide-bd_a/b_plait_sf"/>
</dbReference>
<feature type="compositionally biased region" description="Low complexity" evidence="7">
    <location>
        <begin position="252"/>
        <end position="291"/>
    </location>
</feature>
<feature type="compositionally biased region" description="Basic and acidic residues" evidence="7">
    <location>
        <begin position="292"/>
        <end position="306"/>
    </location>
</feature>
<keyword evidence="10" id="KW-1185">Reference proteome</keyword>
<feature type="compositionally biased region" description="Gly residues" evidence="7">
    <location>
        <begin position="181"/>
        <end position="195"/>
    </location>
</feature>
<proteinExistence type="predicted"/>
<gene>
    <name evidence="9" type="ORF">BRENAR_LOCUS5027</name>
</gene>
<dbReference type="CDD" id="cd00590">
    <property type="entry name" value="RRM_SF"/>
    <property type="match status" value="1"/>
</dbReference>
<comment type="subcellular location">
    <subcellularLocation>
        <location evidence="1">Nucleus</location>
    </subcellularLocation>
</comment>
<evidence type="ECO:0000313" key="9">
    <source>
        <dbReference type="EMBL" id="VEU24299.1"/>
    </source>
</evidence>
<dbReference type="InterPro" id="IPR000504">
    <property type="entry name" value="RRM_dom"/>
</dbReference>
<dbReference type="STRING" id="13370.A0A448YTQ6"/>
<dbReference type="InterPro" id="IPR050374">
    <property type="entry name" value="RRT5_SRSF_SR"/>
</dbReference>
<dbReference type="GO" id="GO:0005737">
    <property type="term" value="C:cytoplasm"/>
    <property type="evidence" value="ECO:0007669"/>
    <property type="project" value="TreeGrafter"/>
</dbReference>
<sequence>MSEYSDVQLFVRPISPDVKHEDIEEFFSQVGPIKELRLMPGYAFIEYETPELAQKAFSEYIDKSFQGESLQIEYAKRKPEYAKKGDFRAKITNLPEGTAWQDFKDFIRDEVRIHPTFVRIPPDEPTICYLEFGSKEDQDSAITQLNEIKYKDTELSAEQDNSPYIASASRQFNPRRRRRGGGGYRGGRGDYGGPRGDYDRPRGDYDRPRGDYGGPRGGYGGPRGGYGGPRGGYGGYRRGPPPPRDYGPPPAYDDAPGYRDYPPSGPRGSYPPRGGRGGYPPRSSGGYPPRGGSRDDYAAGDDRSFRDGPPPAPRGSDYRSSREGESGYPEEREYSRDRSPTRY</sequence>
<evidence type="ECO:0000256" key="7">
    <source>
        <dbReference type="SAM" id="MobiDB-lite"/>
    </source>
</evidence>
<dbReference type="OrthoDB" id="1099063at2759"/>
<evidence type="ECO:0000256" key="1">
    <source>
        <dbReference type="ARBA" id="ARBA00004123"/>
    </source>
</evidence>
<keyword evidence="4 6" id="KW-0694">RNA-binding</keyword>
<dbReference type="InParanoid" id="A0A448YTQ6"/>
<evidence type="ECO:0000259" key="8">
    <source>
        <dbReference type="PROSITE" id="PS50102"/>
    </source>
</evidence>
<evidence type="ECO:0000256" key="3">
    <source>
        <dbReference type="ARBA" id="ARBA00022737"/>
    </source>
</evidence>